<dbReference type="Pfam" id="PF01494">
    <property type="entry name" value="FAD_binding_3"/>
    <property type="match status" value="1"/>
</dbReference>
<dbReference type="SUPFAM" id="SSF51905">
    <property type="entry name" value="FAD/NAD(P)-binding domain"/>
    <property type="match status" value="1"/>
</dbReference>
<dbReference type="Gene3D" id="3.50.50.60">
    <property type="entry name" value="FAD/NAD(P)-binding domain"/>
    <property type="match status" value="1"/>
</dbReference>
<comment type="cofactor">
    <cofactor evidence="1">
        <name>FAD</name>
        <dbReference type="ChEBI" id="CHEBI:57692"/>
    </cofactor>
</comment>
<reference evidence="5 6" key="1">
    <citation type="submission" date="2018-06" db="EMBL/GenBank/DDBJ databases">
        <title>NTM in soil in Japan.</title>
        <authorList>
            <person name="Ohya K."/>
        </authorList>
    </citation>
    <scope>NUCLEOTIDE SEQUENCE [LARGE SCALE GENOMIC DNA]</scope>
    <source>
        <strain evidence="5 6">GF76</strain>
    </source>
</reference>
<proteinExistence type="predicted"/>
<dbReference type="Pfam" id="PF21274">
    <property type="entry name" value="Rng_hyd_C"/>
    <property type="match status" value="1"/>
</dbReference>
<dbReference type="RefSeq" id="WP_112709630.1">
    <property type="nucleotide sequence ID" value="NZ_QMEU01000062.1"/>
</dbReference>
<dbReference type="Gene3D" id="3.30.70.2450">
    <property type="match status" value="1"/>
</dbReference>
<dbReference type="AlphaFoldDB" id="A0A329KCE6"/>
<evidence type="ECO:0000256" key="2">
    <source>
        <dbReference type="ARBA" id="ARBA00022630"/>
    </source>
</evidence>
<gene>
    <name evidence="5" type="ORF">DQP58_18035</name>
</gene>
<dbReference type="GO" id="GO:0016709">
    <property type="term" value="F:oxidoreductase activity, acting on paired donors, with incorporation or reduction of molecular oxygen, NAD(P)H as one donor, and incorporation of one atom of oxygen"/>
    <property type="evidence" value="ECO:0007669"/>
    <property type="project" value="UniProtKB-ARBA"/>
</dbReference>
<keyword evidence="3" id="KW-0274">FAD</keyword>
<organism evidence="5 6">
    <name type="scientific">Mycobacterium colombiense</name>
    <dbReference type="NCBI Taxonomy" id="339268"/>
    <lineage>
        <taxon>Bacteria</taxon>
        <taxon>Bacillati</taxon>
        <taxon>Actinomycetota</taxon>
        <taxon>Actinomycetes</taxon>
        <taxon>Mycobacteriales</taxon>
        <taxon>Mycobacteriaceae</taxon>
        <taxon>Mycobacterium</taxon>
        <taxon>Mycobacterium avium complex (MAC)</taxon>
    </lineage>
</organism>
<dbReference type="PRINTS" id="PR00420">
    <property type="entry name" value="RNGMNOXGNASE"/>
</dbReference>
<keyword evidence="2" id="KW-0285">Flavoprotein</keyword>
<dbReference type="Gene3D" id="3.40.30.120">
    <property type="match status" value="1"/>
</dbReference>
<dbReference type="PANTHER" id="PTHR43004">
    <property type="entry name" value="TRK SYSTEM POTASSIUM UPTAKE PROTEIN"/>
    <property type="match status" value="1"/>
</dbReference>
<accession>A0A329KCE6</accession>
<dbReference type="EMBL" id="QMEU01000062">
    <property type="protein sequence ID" value="RAU92685.1"/>
    <property type="molecule type" value="Genomic_DNA"/>
</dbReference>
<dbReference type="InterPro" id="IPR050641">
    <property type="entry name" value="RIFMO-like"/>
</dbReference>
<name>A0A329KCE6_9MYCO</name>
<sequence length="487" mass="51817">MSTTTVHEIDVLVVGAGPTGLTAAGDLARAGRSVTVLERWPAENPTSRAFAVMPRTLELLDARGAADELLAIGQRGPDVTLFARARLDLTRLDSAYPFVLITPQTNVDAALRRYAVAEGADIRRGVEVVALAQDATGVTVTAGPKGDGDPAHRQTWRARYVIGADGAHSTVRTLLGADFPGKTVLTSLMLADVKLAHGPARGGLVVGTTGDVLGFLAPYNRHDADGSWYRALAWDRDHQLPDDAPVDDAEIVDVLARAMGTDFGVTQIGWKSRFHCDERQVARYRHGRVFLAGDAAHVHSPMGGQGMNTGIQDAVNLAWKLDAVLGGADDALLDTYHSERHPIGKRVLVQSGMIARAATLHRRPAIWLRNLLAPNLLRIPAVQDLVAGSFAGTGLRYGRRGLVGTRAAAIPLVEGRLTQLQRGGNYVFVREYGAAPVEAPGMVQAERADHGPAVLVRPDGYIAWAGASAQAPEAITHGATAIPLRAR</sequence>
<feature type="domain" description="FAD-binding" evidence="4">
    <location>
        <begin position="8"/>
        <end position="349"/>
    </location>
</feature>
<evidence type="ECO:0000313" key="5">
    <source>
        <dbReference type="EMBL" id="RAU92685.1"/>
    </source>
</evidence>
<protein>
    <submittedName>
        <fullName evidence="5">FAD-dependent oxidoreductase</fullName>
    </submittedName>
</protein>
<dbReference type="PANTHER" id="PTHR43004:SF19">
    <property type="entry name" value="BINDING MONOOXYGENASE, PUTATIVE (JCVI)-RELATED"/>
    <property type="match status" value="1"/>
</dbReference>
<dbReference type="InterPro" id="IPR002938">
    <property type="entry name" value="FAD-bd"/>
</dbReference>
<dbReference type="GO" id="GO:0071949">
    <property type="term" value="F:FAD binding"/>
    <property type="evidence" value="ECO:0007669"/>
    <property type="project" value="InterPro"/>
</dbReference>
<comment type="caution">
    <text evidence="5">The sequence shown here is derived from an EMBL/GenBank/DDBJ whole genome shotgun (WGS) entry which is preliminary data.</text>
</comment>
<dbReference type="Proteomes" id="UP000250347">
    <property type="component" value="Unassembled WGS sequence"/>
</dbReference>
<evidence type="ECO:0000259" key="4">
    <source>
        <dbReference type="Pfam" id="PF01494"/>
    </source>
</evidence>
<evidence type="ECO:0000256" key="3">
    <source>
        <dbReference type="ARBA" id="ARBA00022827"/>
    </source>
</evidence>
<dbReference type="InterPro" id="IPR036188">
    <property type="entry name" value="FAD/NAD-bd_sf"/>
</dbReference>
<evidence type="ECO:0000256" key="1">
    <source>
        <dbReference type="ARBA" id="ARBA00001974"/>
    </source>
</evidence>
<evidence type="ECO:0000313" key="6">
    <source>
        <dbReference type="Proteomes" id="UP000250347"/>
    </source>
</evidence>